<protein>
    <recommendedName>
        <fullName evidence="1">Glycosyltransferase 2-like domain-containing protein</fullName>
    </recommendedName>
</protein>
<name>A0A512H3U1_9PROT</name>
<dbReference type="InterPro" id="IPR029044">
    <property type="entry name" value="Nucleotide-diphossugar_trans"/>
</dbReference>
<dbReference type="SUPFAM" id="SSF53448">
    <property type="entry name" value="Nucleotide-diphospho-sugar transferases"/>
    <property type="match status" value="1"/>
</dbReference>
<dbReference type="RefSeq" id="WP_147162204.1">
    <property type="nucleotide sequence ID" value="NZ_BJZO01000004.1"/>
</dbReference>
<gene>
    <name evidence="2" type="ORF">ROR02_02670</name>
</gene>
<reference evidence="2 3" key="1">
    <citation type="submission" date="2019-07" db="EMBL/GenBank/DDBJ databases">
        <title>Whole genome shotgun sequence of Rhodospirillum oryzae NBRC 107573.</title>
        <authorList>
            <person name="Hosoyama A."/>
            <person name="Uohara A."/>
            <person name="Ohji S."/>
            <person name="Ichikawa N."/>
        </authorList>
    </citation>
    <scope>NUCLEOTIDE SEQUENCE [LARGE SCALE GENOMIC DNA]</scope>
    <source>
        <strain evidence="2 3">NBRC 107573</strain>
    </source>
</reference>
<organism evidence="2 3">
    <name type="scientific">Pararhodospirillum oryzae</name>
    <dbReference type="NCBI Taxonomy" id="478448"/>
    <lineage>
        <taxon>Bacteria</taxon>
        <taxon>Pseudomonadati</taxon>
        <taxon>Pseudomonadota</taxon>
        <taxon>Alphaproteobacteria</taxon>
        <taxon>Rhodospirillales</taxon>
        <taxon>Rhodospirillaceae</taxon>
        <taxon>Pararhodospirillum</taxon>
    </lineage>
</organism>
<dbReference type="AlphaFoldDB" id="A0A512H3U1"/>
<evidence type="ECO:0000313" key="3">
    <source>
        <dbReference type="Proteomes" id="UP000321567"/>
    </source>
</evidence>
<dbReference type="EMBL" id="BJZO01000004">
    <property type="protein sequence ID" value="GEO80136.1"/>
    <property type="molecule type" value="Genomic_DNA"/>
</dbReference>
<evidence type="ECO:0000259" key="1">
    <source>
        <dbReference type="Pfam" id="PF00535"/>
    </source>
</evidence>
<dbReference type="PANTHER" id="PTHR22916">
    <property type="entry name" value="GLYCOSYLTRANSFERASE"/>
    <property type="match status" value="1"/>
</dbReference>
<feature type="domain" description="Glycosyltransferase 2-like" evidence="1">
    <location>
        <begin position="8"/>
        <end position="133"/>
    </location>
</feature>
<evidence type="ECO:0000313" key="2">
    <source>
        <dbReference type="EMBL" id="GEO80136.1"/>
    </source>
</evidence>
<dbReference type="Gene3D" id="3.90.550.10">
    <property type="entry name" value="Spore Coat Polysaccharide Biosynthesis Protein SpsA, Chain A"/>
    <property type="match status" value="1"/>
</dbReference>
<dbReference type="Proteomes" id="UP000321567">
    <property type="component" value="Unassembled WGS sequence"/>
</dbReference>
<sequence length="415" mass="44872">MTTPIAISVIMACRNAGRFLDAALRSVRAQSLGDIEILVVDDASTDDTARRCLAHAAQDPRIRLLRGQGVGPGAARALAVAAARGAWLAIVDADDLIHPRRLELLHAEGEASGAEIVADTVIAFHDQPGYRRAFPLLQGAAWTRLTEISLPAYIDANRLFERVPSLGYLKPLIRRQWLAETGIEYDPDLRIGEDYDLMVRLLAAGGRFRVIPTPLYLYRRHAGSTSHRMRSADIEALHAAGERFLAGLPDGDARVAARRRQVSLRTALHFSRAVDALKQGQALQAARLCVSRPRAGVLLARALAAAVRNRLQPAWRRLAPPGRRPPDVLVLGPDRRTATDTLARLRAAGLRSRYLATPPGADQRGLEAVSASCLVGLATTLAGLDPPPRLIAAEPLASDLRPFLIPGVYEDAPSA</sequence>
<dbReference type="PANTHER" id="PTHR22916:SF3">
    <property type="entry name" value="UDP-GLCNAC:BETAGAL BETA-1,3-N-ACETYLGLUCOSAMINYLTRANSFERASE-LIKE PROTEIN 1"/>
    <property type="match status" value="1"/>
</dbReference>
<accession>A0A512H3U1</accession>
<dbReference type="Pfam" id="PF00535">
    <property type="entry name" value="Glycos_transf_2"/>
    <property type="match status" value="1"/>
</dbReference>
<proteinExistence type="predicted"/>
<dbReference type="InterPro" id="IPR001173">
    <property type="entry name" value="Glyco_trans_2-like"/>
</dbReference>
<comment type="caution">
    <text evidence="2">The sequence shown here is derived from an EMBL/GenBank/DDBJ whole genome shotgun (WGS) entry which is preliminary data.</text>
</comment>
<dbReference type="OrthoDB" id="6383742at2"/>
<dbReference type="GO" id="GO:0016758">
    <property type="term" value="F:hexosyltransferase activity"/>
    <property type="evidence" value="ECO:0007669"/>
    <property type="project" value="UniProtKB-ARBA"/>
</dbReference>
<keyword evidence="3" id="KW-1185">Reference proteome</keyword>